<evidence type="ECO:0000256" key="4">
    <source>
        <dbReference type="ARBA" id="ARBA00022827"/>
    </source>
</evidence>
<dbReference type="OrthoDB" id="2219495at2759"/>
<evidence type="ECO:0000313" key="8">
    <source>
        <dbReference type="EMBL" id="KIW59357.1"/>
    </source>
</evidence>
<dbReference type="EMBL" id="KN847318">
    <property type="protein sequence ID" value="KIW59356.1"/>
    <property type="molecule type" value="Genomic_DNA"/>
</dbReference>
<keyword evidence="4" id="KW-0274">FAD</keyword>
<proteinExistence type="inferred from homology"/>
<dbReference type="Gene3D" id="3.50.50.60">
    <property type="entry name" value="FAD/NAD(P)-binding domain"/>
    <property type="match status" value="1"/>
</dbReference>
<dbReference type="InterPro" id="IPR036188">
    <property type="entry name" value="FAD/NAD-bd_sf"/>
</dbReference>
<evidence type="ECO:0000313" key="9">
    <source>
        <dbReference type="Proteomes" id="UP000054342"/>
    </source>
</evidence>
<dbReference type="SUPFAM" id="SSF51905">
    <property type="entry name" value="FAD/NAD(P)-binding domain"/>
    <property type="match status" value="1"/>
</dbReference>
<dbReference type="GO" id="GO:0050031">
    <property type="term" value="F:L-pipecolate oxidase activity"/>
    <property type="evidence" value="ECO:0007669"/>
    <property type="project" value="TreeGrafter"/>
</dbReference>
<dbReference type="PANTHER" id="PTHR10961:SF46">
    <property type="entry name" value="PEROXISOMAL SARCOSINE OXIDASE"/>
    <property type="match status" value="1"/>
</dbReference>
<sequence>MANHRSVPSDILIIGGGVFGLSTAIALLQRPSYAEANITILDAASELPNRFSASWDTSRMLRADYAEKEYTKLVSEAHKYWKDLSPSAWGGEGRYYDASLLHMWRDILKKVLKIPRILLGVGDIPSPSMTSKSCPTKTRSRRRDLFQVPAEIMAT</sequence>
<dbReference type="Proteomes" id="UP000054342">
    <property type="component" value="Unassembled WGS sequence"/>
</dbReference>
<gene>
    <name evidence="8" type="ORF">PV05_03810</name>
</gene>
<accession>A0A0D2DAK6</accession>
<evidence type="ECO:0000259" key="7">
    <source>
        <dbReference type="Pfam" id="PF01266"/>
    </source>
</evidence>
<dbReference type="EMBL" id="KN847318">
    <property type="protein sequence ID" value="KIW59357.1"/>
    <property type="molecule type" value="Genomic_DNA"/>
</dbReference>
<name>A0A0D2DAK6_9EURO</name>
<evidence type="ECO:0000256" key="1">
    <source>
        <dbReference type="ARBA" id="ARBA00001974"/>
    </source>
</evidence>
<dbReference type="AlphaFoldDB" id="A0A0D2DAK6"/>
<evidence type="ECO:0000256" key="2">
    <source>
        <dbReference type="ARBA" id="ARBA00010989"/>
    </source>
</evidence>
<feature type="transmembrane region" description="Helical" evidence="6">
    <location>
        <begin position="12"/>
        <end position="28"/>
    </location>
</feature>
<organism evidence="8 9">
    <name type="scientific">Exophiala xenobiotica</name>
    <dbReference type="NCBI Taxonomy" id="348802"/>
    <lineage>
        <taxon>Eukaryota</taxon>
        <taxon>Fungi</taxon>
        <taxon>Dikarya</taxon>
        <taxon>Ascomycota</taxon>
        <taxon>Pezizomycotina</taxon>
        <taxon>Eurotiomycetes</taxon>
        <taxon>Chaetothyriomycetidae</taxon>
        <taxon>Chaetothyriales</taxon>
        <taxon>Herpotrichiellaceae</taxon>
        <taxon>Exophiala</taxon>
    </lineage>
</organism>
<keyword evidence="6" id="KW-1133">Transmembrane helix</keyword>
<dbReference type="GO" id="GO:0050660">
    <property type="term" value="F:flavin adenine dinucleotide binding"/>
    <property type="evidence" value="ECO:0007669"/>
    <property type="project" value="InterPro"/>
</dbReference>
<protein>
    <recommendedName>
        <fullName evidence="7">FAD dependent oxidoreductase domain-containing protein</fullName>
    </recommendedName>
</protein>
<keyword evidence="9" id="KW-1185">Reference proteome</keyword>
<evidence type="ECO:0000256" key="5">
    <source>
        <dbReference type="ARBA" id="ARBA00023002"/>
    </source>
</evidence>
<dbReference type="GeneID" id="25325718"/>
<dbReference type="Pfam" id="PF01266">
    <property type="entry name" value="DAO"/>
    <property type="match status" value="1"/>
</dbReference>
<dbReference type="PANTHER" id="PTHR10961">
    <property type="entry name" value="PEROXISOMAL SARCOSINE OXIDASE"/>
    <property type="match status" value="1"/>
</dbReference>
<dbReference type="HOGENOM" id="CLU_1695489_0_0_1"/>
<keyword evidence="5" id="KW-0560">Oxidoreductase</keyword>
<dbReference type="InterPro" id="IPR006076">
    <property type="entry name" value="FAD-dep_OxRdtase"/>
</dbReference>
<reference evidence="8 9" key="1">
    <citation type="submission" date="2015-01" db="EMBL/GenBank/DDBJ databases">
        <title>The Genome Sequence of Exophiala xenobiotica CBS118157.</title>
        <authorList>
            <consortium name="The Broad Institute Genomics Platform"/>
            <person name="Cuomo C."/>
            <person name="de Hoog S."/>
            <person name="Gorbushina A."/>
            <person name="Stielow B."/>
            <person name="Teixiera M."/>
            <person name="Abouelleil A."/>
            <person name="Chapman S.B."/>
            <person name="Priest M."/>
            <person name="Young S.K."/>
            <person name="Wortman J."/>
            <person name="Nusbaum C."/>
            <person name="Birren B."/>
        </authorList>
    </citation>
    <scope>NUCLEOTIDE SEQUENCE [LARGE SCALE GENOMIC DNA]</scope>
    <source>
        <strain evidence="8 9">CBS 118157</strain>
    </source>
</reference>
<keyword evidence="6" id="KW-0472">Membrane</keyword>
<dbReference type="GO" id="GO:0004657">
    <property type="term" value="F:proline dehydrogenase activity"/>
    <property type="evidence" value="ECO:0007669"/>
    <property type="project" value="TreeGrafter"/>
</dbReference>
<keyword evidence="3" id="KW-0285">Flavoprotein</keyword>
<keyword evidence="6" id="KW-0812">Transmembrane</keyword>
<dbReference type="GO" id="GO:0008115">
    <property type="term" value="F:sarcosine oxidase activity"/>
    <property type="evidence" value="ECO:0007669"/>
    <property type="project" value="TreeGrafter"/>
</dbReference>
<evidence type="ECO:0000256" key="3">
    <source>
        <dbReference type="ARBA" id="ARBA00022630"/>
    </source>
</evidence>
<evidence type="ECO:0000256" key="6">
    <source>
        <dbReference type="SAM" id="Phobius"/>
    </source>
</evidence>
<dbReference type="RefSeq" id="XP_013319941.1">
    <property type="nucleotide sequence ID" value="XM_013464487.1"/>
</dbReference>
<feature type="domain" description="FAD dependent oxidoreductase" evidence="7">
    <location>
        <begin position="10"/>
        <end position="85"/>
    </location>
</feature>
<dbReference type="InterPro" id="IPR045170">
    <property type="entry name" value="MTOX"/>
</dbReference>
<dbReference type="RefSeq" id="XP_013319940.1">
    <property type="nucleotide sequence ID" value="XM_013464486.1"/>
</dbReference>
<dbReference type="STRING" id="348802.A0A0D2DAK6"/>
<comment type="cofactor">
    <cofactor evidence="1">
        <name>FAD</name>
        <dbReference type="ChEBI" id="CHEBI:57692"/>
    </cofactor>
</comment>
<comment type="similarity">
    <text evidence="2">Belongs to the MSOX/MTOX family.</text>
</comment>